<protein>
    <submittedName>
        <fullName evidence="2">Uncharacterized protein</fullName>
    </submittedName>
</protein>
<dbReference type="InParanoid" id="D7SZ69"/>
<proteinExistence type="predicted"/>
<evidence type="ECO:0000313" key="2">
    <source>
        <dbReference type="EMBL" id="CBI23553.3"/>
    </source>
</evidence>
<dbReference type="HOGENOM" id="CLU_2363938_0_0_1"/>
<reference evidence="3" key="1">
    <citation type="journal article" date="2007" name="Nature">
        <title>The grapevine genome sequence suggests ancestral hexaploidization in major angiosperm phyla.</title>
        <authorList>
            <consortium name="The French-Italian Public Consortium for Grapevine Genome Characterization."/>
            <person name="Jaillon O."/>
            <person name="Aury J.-M."/>
            <person name="Noel B."/>
            <person name="Policriti A."/>
            <person name="Clepet C."/>
            <person name="Casagrande A."/>
            <person name="Choisne N."/>
            <person name="Aubourg S."/>
            <person name="Vitulo N."/>
            <person name="Jubin C."/>
            <person name="Vezzi A."/>
            <person name="Legeai F."/>
            <person name="Hugueney P."/>
            <person name="Dasilva C."/>
            <person name="Horner D."/>
            <person name="Mica E."/>
            <person name="Jublot D."/>
            <person name="Poulain J."/>
            <person name="Bruyere C."/>
            <person name="Billault A."/>
            <person name="Segurens B."/>
            <person name="Gouyvenoux M."/>
            <person name="Ugarte E."/>
            <person name="Cattonaro F."/>
            <person name="Anthouard V."/>
            <person name="Vico V."/>
            <person name="Del Fabbro C."/>
            <person name="Alaux M."/>
            <person name="Di Gaspero G."/>
            <person name="Dumas V."/>
            <person name="Felice N."/>
            <person name="Paillard S."/>
            <person name="Juman I."/>
            <person name="Moroldo M."/>
            <person name="Scalabrin S."/>
            <person name="Canaguier A."/>
            <person name="Le Clainche I."/>
            <person name="Malacrida G."/>
            <person name="Durand E."/>
            <person name="Pesole G."/>
            <person name="Laucou V."/>
            <person name="Chatelet P."/>
            <person name="Merdinoglu D."/>
            <person name="Delledonne M."/>
            <person name="Pezzotti M."/>
            <person name="Lecharny A."/>
            <person name="Scarpelli C."/>
            <person name="Artiguenave F."/>
            <person name="Pe M.E."/>
            <person name="Valle G."/>
            <person name="Morgante M."/>
            <person name="Caboche M."/>
            <person name="Adam-Blondon A.-F."/>
            <person name="Weissenbach J."/>
            <person name="Quetier F."/>
            <person name="Wincker P."/>
        </authorList>
    </citation>
    <scope>NUCLEOTIDE SEQUENCE [LARGE SCALE GENOMIC DNA]</scope>
    <source>
        <strain evidence="3">cv. Pinot noir / PN40024</strain>
    </source>
</reference>
<organism evidence="2 3">
    <name type="scientific">Vitis vinifera</name>
    <name type="common">Grape</name>
    <dbReference type="NCBI Taxonomy" id="29760"/>
    <lineage>
        <taxon>Eukaryota</taxon>
        <taxon>Viridiplantae</taxon>
        <taxon>Streptophyta</taxon>
        <taxon>Embryophyta</taxon>
        <taxon>Tracheophyta</taxon>
        <taxon>Spermatophyta</taxon>
        <taxon>Magnoliopsida</taxon>
        <taxon>eudicotyledons</taxon>
        <taxon>Gunneridae</taxon>
        <taxon>Pentapetalae</taxon>
        <taxon>rosids</taxon>
        <taxon>Vitales</taxon>
        <taxon>Vitaceae</taxon>
        <taxon>Viteae</taxon>
        <taxon>Vitis</taxon>
    </lineage>
</organism>
<keyword evidence="3" id="KW-1185">Reference proteome</keyword>
<sequence>MEEVVAWAFFFFLSQAGGEGAMGFTAPFDFSSGDFFLLIHLMISTPLHISIILIFSGQQHTTLIITMSSFSTKIWSRISLVHKIQHQNQNRRLTSS</sequence>
<keyword evidence="1" id="KW-1133">Transmembrane helix</keyword>
<evidence type="ECO:0000256" key="1">
    <source>
        <dbReference type="SAM" id="Phobius"/>
    </source>
</evidence>
<dbReference type="PaxDb" id="29760-VIT_00s0685g00020.t01"/>
<accession>D7SZ69</accession>
<gene>
    <name evidence="2" type="ORF">VIT_00s0685g00020</name>
</gene>
<dbReference type="Proteomes" id="UP000009183">
    <property type="component" value="Unassembled WGS sequence, unordered"/>
</dbReference>
<keyword evidence="1" id="KW-0812">Transmembrane</keyword>
<dbReference type="AlphaFoldDB" id="D7SZ69"/>
<feature type="transmembrane region" description="Helical" evidence="1">
    <location>
        <begin position="35"/>
        <end position="55"/>
    </location>
</feature>
<name>D7SZ69_VITVI</name>
<evidence type="ECO:0000313" key="3">
    <source>
        <dbReference type="Proteomes" id="UP000009183"/>
    </source>
</evidence>
<keyword evidence="1" id="KW-0472">Membrane</keyword>
<dbReference type="EMBL" id="FN595345">
    <property type="protein sequence ID" value="CBI23553.3"/>
    <property type="molecule type" value="Genomic_DNA"/>
</dbReference>